<organism evidence="1 2">
    <name type="scientific">Jannaschia pohangensis</name>
    <dbReference type="NCBI Taxonomy" id="390807"/>
    <lineage>
        <taxon>Bacteria</taxon>
        <taxon>Pseudomonadati</taxon>
        <taxon>Pseudomonadota</taxon>
        <taxon>Alphaproteobacteria</taxon>
        <taxon>Rhodobacterales</taxon>
        <taxon>Roseobacteraceae</taxon>
        <taxon>Jannaschia</taxon>
    </lineage>
</organism>
<dbReference type="OrthoDB" id="7866441at2"/>
<reference evidence="1 2" key="1">
    <citation type="submission" date="2016-10" db="EMBL/GenBank/DDBJ databases">
        <authorList>
            <person name="de Groot N.N."/>
        </authorList>
    </citation>
    <scope>NUCLEOTIDE SEQUENCE [LARGE SCALE GENOMIC DNA]</scope>
    <source>
        <strain evidence="1 2">DSM 19073</strain>
    </source>
</reference>
<dbReference type="InterPro" id="IPR007813">
    <property type="entry name" value="PilN"/>
</dbReference>
<accession>A0A1I3JZ33</accession>
<keyword evidence="2" id="KW-1185">Reference proteome</keyword>
<protein>
    <recommendedName>
        <fullName evidence="3">General secretion pathway protein L</fullName>
    </recommendedName>
</protein>
<proteinExistence type="predicted"/>
<evidence type="ECO:0000313" key="1">
    <source>
        <dbReference type="EMBL" id="SFI65463.1"/>
    </source>
</evidence>
<name>A0A1I3JZ33_9RHOB</name>
<dbReference type="Proteomes" id="UP000199110">
    <property type="component" value="Unassembled WGS sequence"/>
</dbReference>
<dbReference type="RefSeq" id="WP_092778481.1">
    <property type="nucleotide sequence ID" value="NZ_FORA01000001.1"/>
</dbReference>
<dbReference type="EMBL" id="FORA01000001">
    <property type="protein sequence ID" value="SFI65463.1"/>
    <property type="molecule type" value="Genomic_DNA"/>
</dbReference>
<evidence type="ECO:0000313" key="2">
    <source>
        <dbReference type="Proteomes" id="UP000199110"/>
    </source>
</evidence>
<dbReference type="STRING" id="390807.SAMN04488095_1480"/>
<sequence>MFLGLVSARPLIFDVDAESLNKVGRSVQVPRALITDRVNGLKPLKRPIIVDAMIPADHLLERRINVPNTKSTDFPKLATLDLARKTPFGSNDVNWTLSEPERTGDRVILTQWVARRSDVAGLRERLHRLGLVVRQVRLIDHAKALPLADYTKEIDNGRVWRVLNSGLATIALAAMVGIWAWPGLVASRDLEALEAELTTLRGDAVAARQRVEGLRAEEVERVAYLAAVNAGPQLSGLLRDLTIALPDGTYLTDMNITPVRTTLTGETDTSAADIVLRLSQNDAFGNPRTSGPVQRTGLGERFQIVFDRAVSP</sequence>
<dbReference type="AlphaFoldDB" id="A0A1I3JZ33"/>
<gene>
    <name evidence="1" type="ORF">SAMN04488095_1480</name>
</gene>
<evidence type="ECO:0008006" key="3">
    <source>
        <dbReference type="Google" id="ProtNLM"/>
    </source>
</evidence>
<dbReference type="Pfam" id="PF05137">
    <property type="entry name" value="PilN"/>
    <property type="match status" value="1"/>
</dbReference>